<feature type="compositionally biased region" description="Low complexity" evidence="6">
    <location>
        <begin position="7"/>
        <end position="23"/>
    </location>
</feature>
<evidence type="ECO:0000259" key="8">
    <source>
        <dbReference type="SMART" id="SM00014"/>
    </source>
</evidence>
<protein>
    <submittedName>
        <fullName evidence="10 11">Phospholipid phosphatase 3-like</fullName>
    </submittedName>
</protein>
<dbReference type="OrthoDB" id="8907274at2759"/>
<comment type="similarity">
    <text evidence="2">Belongs to the PA-phosphatase related phosphoesterase family.</text>
</comment>
<keyword evidence="9" id="KW-1185">Reference proteome</keyword>
<dbReference type="AlphaFoldDB" id="A0A6J0VDY1"/>
<feature type="transmembrane region" description="Helical" evidence="7">
    <location>
        <begin position="150"/>
        <end position="168"/>
    </location>
</feature>
<dbReference type="SUPFAM" id="SSF48317">
    <property type="entry name" value="Acid phosphatase/Vanadium-dependent haloperoxidase"/>
    <property type="match status" value="1"/>
</dbReference>
<dbReference type="PANTHER" id="PTHR10165">
    <property type="entry name" value="LIPID PHOSPHATE PHOSPHATASE"/>
    <property type="match status" value="1"/>
</dbReference>
<feature type="transmembrane region" description="Helical" evidence="7">
    <location>
        <begin position="58"/>
        <end position="76"/>
    </location>
</feature>
<reference evidence="9 10" key="1">
    <citation type="submission" date="2025-05" db="UniProtKB">
        <authorList>
            <consortium name="RefSeq"/>
        </authorList>
    </citation>
    <scope>NUCLEOTIDE SEQUENCE [LARGE SCALE GENOMIC DNA]</scope>
</reference>
<dbReference type="GO" id="GO:0006644">
    <property type="term" value="P:phospholipid metabolic process"/>
    <property type="evidence" value="ECO:0007669"/>
    <property type="project" value="InterPro"/>
</dbReference>
<dbReference type="RefSeq" id="XP_072847601.1">
    <property type="nucleotide sequence ID" value="XM_072991500.1"/>
</dbReference>
<dbReference type="RefSeq" id="XP_020671037.2">
    <property type="nucleotide sequence ID" value="XM_020815378.2"/>
</dbReference>
<evidence type="ECO:0000313" key="11">
    <source>
        <dbReference type="RefSeq" id="XP_072847601.1"/>
    </source>
</evidence>
<evidence type="ECO:0000256" key="3">
    <source>
        <dbReference type="ARBA" id="ARBA00022692"/>
    </source>
</evidence>
<dbReference type="CDD" id="cd03384">
    <property type="entry name" value="PAP2_wunen"/>
    <property type="match status" value="1"/>
</dbReference>
<proteinExistence type="inferred from homology"/>
<feature type="domain" description="Phosphatidic acid phosphatase type 2/haloperoxidase" evidence="8">
    <location>
        <begin position="154"/>
        <end position="295"/>
    </location>
</feature>
<organism evidence="9 10">
    <name type="scientific">Pogona vitticeps</name>
    <name type="common">central bearded dragon</name>
    <dbReference type="NCBI Taxonomy" id="103695"/>
    <lineage>
        <taxon>Eukaryota</taxon>
        <taxon>Metazoa</taxon>
        <taxon>Chordata</taxon>
        <taxon>Craniata</taxon>
        <taxon>Vertebrata</taxon>
        <taxon>Euteleostomi</taxon>
        <taxon>Lepidosauria</taxon>
        <taxon>Squamata</taxon>
        <taxon>Bifurcata</taxon>
        <taxon>Unidentata</taxon>
        <taxon>Episquamata</taxon>
        <taxon>Toxicofera</taxon>
        <taxon>Iguania</taxon>
        <taxon>Acrodonta</taxon>
        <taxon>Agamidae</taxon>
        <taxon>Amphibolurinae</taxon>
        <taxon>Pogona</taxon>
    </lineage>
</organism>
<feature type="transmembrane region" description="Helical" evidence="7">
    <location>
        <begin position="219"/>
        <end position="237"/>
    </location>
</feature>
<sequence>MPKEQSELLQVLPQEQQQQQQQQRHPGPLGWSTVRVTVRSQRSQPDTFAPPRVLLRKGLVALDILCLLVASIPFFISELRLVSPVRRGFFCNDSSISYPVQRSETISDPVLISVGILIASVVIILGESFRVYNLSYPSRSIVSNPYVAALYKEIGTFLFGCIVGQSLTNMAKLAVGRLRPHFLAACRPDPARINCSAGYVEDYICTGVASEVKEARKSFYSGHASFAMYTMMYLVFYLQARFTWKGARLLRPLVQFVLLMVAMYTGLTRISDYRHHPSDVIVGLLQGALVAYWVAFHVSHMFHCKHQPRARPPAIASDSDCHTDC</sequence>
<name>A0A6J0VDY1_9SAUR</name>
<dbReference type="GO" id="GO:0005886">
    <property type="term" value="C:plasma membrane"/>
    <property type="evidence" value="ECO:0007669"/>
    <property type="project" value="TreeGrafter"/>
</dbReference>
<dbReference type="InterPro" id="IPR036938">
    <property type="entry name" value="PAP2/HPO_sf"/>
</dbReference>
<keyword evidence="5 7" id="KW-0472">Membrane</keyword>
<keyword evidence="3 7" id="KW-0812">Transmembrane</keyword>
<dbReference type="KEGG" id="pvt:110091305"/>
<dbReference type="GO" id="GO:0046839">
    <property type="term" value="P:phospholipid dephosphorylation"/>
    <property type="evidence" value="ECO:0007669"/>
    <property type="project" value="TreeGrafter"/>
</dbReference>
<dbReference type="GO" id="GO:0008195">
    <property type="term" value="F:phosphatidate phosphatase activity"/>
    <property type="evidence" value="ECO:0007669"/>
    <property type="project" value="TreeGrafter"/>
</dbReference>
<feature type="transmembrane region" description="Helical" evidence="7">
    <location>
        <begin position="249"/>
        <end position="268"/>
    </location>
</feature>
<dbReference type="InterPro" id="IPR000326">
    <property type="entry name" value="PAP2/HPO"/>
</dbReference>
<comment type="subcellular location">
    <subcellularLocation>
        <location evidence="1">Membrane</location>
        <topology evidence="1">Multi-pass membrane protein</topology>
    </subcellularLocation>
</comment>
<dbReference type="Proteomes" id="UP001652642">
    <property type="component" value="Chromosome 2"/>
</dbReference>
<dbReference type="GO" id="GO:0007165">
    <property type="term" value="P:signal transduction"/>
    <property type="evidence" value="ECO:0007669"/>
    <property type="project" value="TreeGrafter"/>
</dbReference>
<evidence type="ECO:0000256" key="6">
    <source>
        <dbReference type="SAM" id="MobiDB-lite"/>
    </source>
</evidence>
<evidence type="ECO:0000313" key="10">
    <source>
        <dbReference type="RefSeq" id="XP_020671037.2"/>
    </source>
</evidence>
<dbReference type="PANTHER" id="PTHR10165:SF94">
    <property type="entry name" value="PHOSPHATIDIC ACID PHOSPHATASE TYPE 2D"/>
    <property type="match status" value="1"/>
</dbReference>
<evidence type="ECO:0000256" key="4">
    <source>
        <dbReference type="ARBA" id="ARBA00022989"/>
    </source>
</evidence>
<dbReference type="InterPro" id="IPR043216">
    <property type="entry name" value="PAP-like"/>
</dbReference>
<dbReference type="Gene3D" id="1.20.144.10">
    <property type="entry name" value="Phosphatidic acid phosphatase type 2/haloperoxidase"/>
    <property type="match status" value="1"/>
</dbReference>
<dbReference type="Pfam" id="PF01569">
    <property type="entry name" value="PAP2"/>
    <property type="match status" value="1"/>
</dbReference>
<evidence type="ECO:0000313" key="9">
    <source>
        <dbReference type="Proteomes" id="UP001652642"/>
    </source>
</evidence>
<feature type="transmembrane region" description="Helical" evidence="7">
    <location>
        <begin position="280"/>
        <end position="302"/>
    </location>
</feature>
<evidence type="ECO:0000256" key="1">
    <source>
        <dbReference type="ARBA" id="ARBA00004141"/>
    </source>
</evidence>
<evidence type="ECO:0000256" key="2">
    <source>
        <dbReference type="ARBA" id="ARBA00008816"/>
    </source>
</evidence>
<keyword evidence="4 7" id="KW-1133">Transmembrane helix</keyword>
<feature type="region of interest" description="Disordered" evidence="6">
    <location>
        <begin position="1"/>
        <end position="30"/>
    </location>
</feature>
<evidence type="ECO:0000256" key="7">
    <source>
        <dbReference type="SAM" id="Phobius"/>
    </source>
</evidence>
<dbReference type="SMART" id="SM00014">
    <property type="entry name" value="acidPPc"/>
    <property type="match status" value="1"/>
</dbReference>
<feature type="transmembrane region" description="Helical" evidence="7">
    <location>
        <begin position="110"/>
        <end position="129"/>
    </location>
</feature>
<dbReference type="InParanoid" id="A0A6J0VDY1"/>
<gene>
    <name evidence="10 11" type="primary">LOC110091305</name>
</gene>
<dbReference type="GeneID" id="110091305"/>
<accession>A0A6J0VDY1</accession>
<evidence type="ECO:0000256" key="5">
    <source>
        <dbReference type="ARBA" id="ARBA00023136"/>
    </source>
</evidence>